<evidence type="ECO:0000256" key="4">
    <source>
        <dbReference type="ARBA" id="ARBA00022840"/>
    </source>
</evidence>
<feature type="binding site" evidence="5">
    <location>
        <begin position="1087"/>
        <end position="1094"/>
    </location>
    <ligand>
        <name>ATP</name>
        <dbReference type="ChEBI" id="CHEBI:30616"/>
    </ligand>
</feature>
<keyword evidence="1 5" id="KW-0547">Nucleotide-binding</keyword>
<sequence length="2946" mass="336540">MDKEKDLLDLVFSWSLEDIFNEDLFKSQMEKVPQSFESVQNYLGSFVCPLLEEIRAELSSTMEAISSAPFAQIISLNEYKPYPTASLLYDVEVGFWRNGGSSRHGKEPYRALPSDIFVFTQAKPESVSDLQRSGSEWAFGTITKISGGDNKRNDIAAATHFNVKASKDLININDGRNCKAYMIFLMNITTSKRIWTALHKAGNVEVIKRLLCTETLVEEICNLCPIERNQILEEKLLCLSSELNESQYKAVVSSVRKMQCDHKSNSELIWGPPGTGKTRTLSMLLCTLIRLKCRTLICAPTNVAITEVASRTLKVMRESLETGCGKDGLFFPLGDILLFGNKEKLKLTPDLQEVYLDYRVEKLAECFGSVAGWKDCFTSMIDFLEGCVSQYEAFCVDQSINEKCCEGSEDRNVMSKSFLQFLRDQFGSSAIPLRRCVSALCTHLPLNFIQEFNFHSMVSLINSLDSLEKMLDQKDTSFEKLKELFTESESIDAFECSFLYFRRKCISALRTIHCSLNELKLPSDMNKESVVNFCFQKASLVLCTVSNSYKLHSAEMEPLRLLVIDEAAQIKECDSIIPLTLPGIKHIILFGDECQLPAMLRSNVSQEAGFGRSLFERLTLSGHSKQLLNIQYRMHPSISCFPNSKFYQNKVMDSANVKSQKYTKCFLPGPMFGPFSFINISCGREMLDDQRSRKNMVEVAVVLKILHLLSEACTASKKKLSVGIVSPYSAQIAEIQQRLGRKYEKHDNFVVNVKSIDGCQGGEEDVVVISTVRSSGRGSNIGFISSPRRINVALTRARHCLWILGNETMLSNSGSVWDELISDAKVRQCFFNADEHKDFEKVILEVKKELDELDDFLNGNSMLFKGARWKILFSDNFRKSFVKLKSPETKNLVVLLITKLSTGWRPRRRNLDINCEGLSQMLNKFKVRELYIVCSIDVVKESLYTQVLKVWDVLPLEEFPKLVKRLDGIFGMYTDDYLNRCKVKCHDGDFEVPMTWTLSSGLIQYKNLSETTNGKALINDASLVGKDYVEDAKVSESLLLMKFYSLSIGAVSHLLSGCNGKELSLPFESTNQEKEIIHFNRSTFILGRSGTGKTTVLTMKLFQNEQLYHLASEGYHQVQSNLPTDDSWRHQEDSSETDQIQEAKRDILHQIFVTVSPKLCFAVKQHVSQLKSFVCGNKSSAKSSSVRMDNDIDDALQFADIPDSFVDILPESYPLIITFSKFLMMLDGTVGTSYFERFHDARQLAHGKSGNSRSLAFQIFIRTKEVTFERFSSSYWSHFNILLTKKLDPSIVFTEIMSVIKGGLIAGEVCDGKLSRQDYVSLSECRVGSSISRQKREIIYDIFLAYEKKKAVNGEFDFADLVIDLHHRLRNERYAGDEIHFVFVDEVQDLSMKQIALFKYVCRNFSEGFVFSGDSAQTIAKGIDFRFEDIRCLFYVEFLGLKRDETDGRKGKGQISDMFYLTHNFRTHDGVLKLAQSVIDLLYYFFPQSIDVLTPESSLIYGEAPTIIVPNHNENAILTIFQNSGKDFAGFGAEQVVLVRDDSSRREISDYVGKQALVLTIMECKGLEFQVNELSNLSVSLIFGLITRTSSSTVTDVLLYNFFSSSPMRNHWEVIYEYMEKKDLKISTSPQNFQGFNLEKHTALCSELKQLYVAITRTRQRLWICEDEGLSDSVFNYWMKLNLVKVRELDYESVKEMQIVSSQEEWKSRGIKACFPSIHDLCYYCYIFMLLLFYEHNYEMAMMCFERAGDTYWESYAKAAALRATSEHMHFSDPKAPRIALKKAAEILDSIDKFELAAQCYFELNEFEKAGIIYSEKCGESKLENAGFCFSLARQYKLAAEAYAKANLYEQCLSACSAGRLFDIGLHYIRRWKQHADQKIDKIGQDFLQGAALHYYELKNNWLMMNFVKSFFSVDLMRTFLKNLNCLNELLLLEKEWGNFLEAANLARLIGDDPLEADMLEKAGKFREASMLLLWYVFVNSMHRLESKLSGTIKRWFTRKEQFLGKAKSIAVKHSNLFYEFVCREAKILFSGKTIDELPSMGLQFIRCWKEDAPTDVDRAKTSYEIENVEQNLLDRCAHYYHWLKDKKTMMKYVKDFHSIDLMRTFLKDLSCFDELLLLEEEYGNYLEAANMAAQKGDLVRQADLLEKAGHFKEASKLFLWNVLPFSLWSSRSRGWPLMQFRQKEELLTRAKSCAQNHSDDLFHEFVSVEANILSNRESSMSELREYLIASHRHKSLRGEILSVWKILDAHLNSDTSIYDWSNVLVKDMRKHSEEMISHNKISIETLVYFWNFWNKKIVDLIDCLLSIGRHGVSENMSYEDFCLNYMGARKLNGNRGTIYQLLNSEALWLQEINYRSIERNGNTISIGVREFVSAALSYWRSELFSVGLTVLETLKALYDYSFNNTFSVFNQSMSLLHVFEVVKFLKEYKFQDCRYNSEIVDKFLTLSVQNYFGHVFPIDSRKSLTLNIVLLRGTNLSMSLINEAIFGNISTSSRLTYGQMGMVAMMILGSGKLFIESYSKIVTCFGGNSKWMAFVEELILARSEVALGSEMADVALREVSLVNKFYEALEDACLANPVSDQGYMSPACFLYLVERLLFMVSYFQGLHFFTTKASAVEWLIFQEWTINPNANLVNDLKFSLDLGHIYDLMANVVHEMILNKYDTMEWIRSTTNYLDLEDYYPLLVLRLIVLLCILCVNSGKHFDKLFTLLGKRDINSQLPCAFCDAILRKECYFVDALAEALKKIDNPLVVVGVGENFSKFSCSDAYFVDLSANKCGEDVVRELFPEEGKSCSNSVCVGVVGEMDSTTFSDNSYGHFWKTFHALDLENEKGGNIMSLMSTAPKIKVEVQKYFQLLSAAIDSFPNNTCDDDGNLLPEARSKLDDLNQLFIALDMSLSGRELEEDNDDVSAISELLKRVLIGDLSPPSDSVFDWQYQSTDSGNCYSLF</sequence>
<dbReference type="Proteomes" id="UP000306102">
    <property type="component" value="Unassembled WGS sequence"/>
</dbReference>
<reference evidence="7 8" key="1">
    <citation type="journal article" date="2018" name="Proc. Natl. Acad. Sci. U.S.A.">
        <title>Draft genome sequence of Camellia sinensis var. sinensis provides insights into the evolution of the tea genome and tea quality.</title>
        <authorList>
            <person name="Wei C."/>
            <person name="Yang H."/>
            <person name="Wang S."/>
            <person name="Zhao J."/>
            <person name="Liu C."/>
            <person name="Gao L."/>
            <person name="Xia E."/>
            <person name="Lu Y."/>
            <person name="Tai Y."/>
            <person name="She G."/>
            <person name="Sun J."/>
            <person name="Cao H."/>
            <person name="Tong W."/>
            <person name="Gao Q."/>
            <person name="Li Y."/>
            <person name="Deng W."/>
            <person name="Jiang X."/>
            <person name="Wang W."/>
            <person name="Chen Q."/>
            <person name="Zhang S."/>
            <person name="Li H."/>
            <person name="Wu J."/>
            <person name="Wang P."/>
            <person name="Li P."/>
            <person name="Shi C."/>
            <person name="Zheng F."/>
            <person name="Jian J."/>
            <person name="Huang B."/>
            <person name="Shan D."/>
            <person name="Shi M."/>
            <person name="Fang C."/>
            <person name="Yue Y."/>
            <person name="Li F."/>
            <person name="Li D."/>
            <person name="Wei S."/>
            <person name="Han B."/>
            <person name="Jiang C."/>
            <person name="Yin Y."/>
            <person name="Xia T."/>
            <person name="Zhang Z."/>
            <person name="Bennetzen J.L."/>
            <person name="Zhao S."/>
            <person name="Wan X."/>
        </authorList>
    </citation>
    <scope>NUCLEOTIDE SEQUENCE [LARGE SCALE GENOMIC DNA]</scope>
    <source>
        <strain evidence="8">cv. Shuchazao</strain>
        <tissue evidence="7">Leaf</tissue>
    </source>
</reference>
<comment type="caution">
    <text evidence="7">The sequence shown here is derived from an EMBL/GenBank/DDBJ whole genome shotgun (WGS) entry which is preliminary data.</text>
</comment>
<dbReference type="InterPro" id="IPR045529">
    <property type="entry name" value="DUF6469"/>
</dbReference>
<dbReference type="InterPro" id="IPR041677">
    <property type="entry name" value="DNA2/NAM7_AAA_11"/>
</dbReference>
<feature type="domain" description="UvrD-like helicase ATP-binding" evidence="6">
    <location>
        <begin position="1066"/>
        <end position="1468"/>
    </location>
</feature>
<dbReference type="Pfam" id="PF13087">
    <property type="entry name" value="AAA_12"/>
    <property type="match status" value="1"/>
</dbReference>
<keyword evidence="8" id="KW-1185">Reference proteome</keyword>
<dbReference type="GO" id="GO:0016787">
    <property type="term" value="F:hydrolase activity"/>
    <property type="evidence" value="ECO:0007669"/>
    <property type="project" value="UniProtKB-UniRule"/>
</dbReference>
<gene>
    <name evidence="7" type="ORF">TEA_002013</name>
</gene>
<dbReference type="InterPro" id="IPR047187">
    <property type="entry name" value="SF1_C_Upf1"/>
</dbReference>
<dbReference type="Gene3D" id="3.40.50.300">
    <property type="entry name" value="P-loop containing nucleotide triphosphate hydrolases"/>
    <property type="match status" value="4"/>
</dbReference>
<proteinExistence type="predicted"/>
<dbReference type="SUPFAM" id="SSF52540">
    <property type="entry name" value="P-loop containing nucleoside triphosphate hydrolases"/>
    <property type="match status" value="2"/>
</dbReference>
<dbReference type="Pfam" id="PF13086">
    <property type="entry name" value="AAA_11"/>
    <property type="match status" value="1"/>
</dbReference>
<dbReference type="PANTHER" id="PTHR21529:SF4">
    <property type="entry name" value="TPR AND ANKYRIN REPEAT-CONTAINING PROTEIN 1"/>
    <property type="match status" value="1"/>
</dbReference>
<dbReference type="GO" id="GO:0005694">
    <property type="term" value="C:chromosome"/>
    <property type="evidence" value="ECO:0007669"/>
    <property type="project" value="UniProtKB-ARBA"/>
</dbReference>
<evidence type="ECO:0000313" key="8">
    <source>
        <dbReference type="Proteomes" id="UP000306102"/>
    </source>
</evidence>
<dbReference type="Pfam" id="PF00580">
    <property type="entry name" value="UvrD-helicase"/>
    <property type="match status" value="1"/>
</dbReference>
<dbReference type="InterPro" id="IPR041679">
    <property type="entry name" value="DNA2/NAM7-like_C"/>
</dbReference>
<organism evidence="7 8">
    <name type="scientific">Camellia sinensis var. sinensis</name>
    <name type="common">China tea</name>
    <dbReference type="NCBI Taxonomy" id="542762"/>
    <lineage>
        <taxon>Eukaryota</taxon>
        <taxon>Viridiplantae</taxon>
        <taxon>Streptophyta</taxon>
        <taxon>Embryophyta</taxon>
        <taxon>Tracheophyta</taxon>
        <taxon>Spermatophyta</taxon>
        <taxon>Magnoliopsida</taxon>
        <taxon>eudicotyledons</taxon>
        <taxon>Gunneridae</taxon>
        <taxon>Pentapetalae</taxon>
        <taxon>asterids</taxon>
        <taxon>Ericales</taxon>
        <taxon>Theaceae</taxon>
        <taxon>Camellia</taxon>
    </lineage>
</organism>
<evidence type="ECO:0000256" key="3">
    <source>
        <dbReference type="ARBA" id="ARBA00022806"/>
    </source>
</evidence>
<dbReference type="InterPro" id="IPR039904">
    <property type="entry name" value="TRANK1"/>
</dbReference>
<evidence type="ECO:0000256" key="1">
    <source>
        <dbReference type="ARBA" id="ARBA00022741"/>
    </source>
</evidence>
<keyword evidence="3 5" id="KW-0347">Helicase</keyword>
<dbReference type="FunFam" id="3.40.50.300:FF:000326">
    <property type="entry name" value="P-loop containing nucleoside triphosphate hydrolase"/>
    <property type="match status" value="1"/>
</dbReference>
<evidence type="ECO:0000313" key="7">
    <source>
        <dbReference type="EMBL" id="THG06404.1"/>
    </source>
</evidence>
<dbReference type="Pfam" id="PF20073">
    <property type="entry name" value="DUF6469"/>
    <property type="match status" value="1"/>
</dbReference>
<protein>
    <recommendedName>
        <fullName evidence="6">UvrD-like helicase ATP-binding domain-containing protein</fullName>
    </recommendedName>
</protein>
<evidence type="ECO:0000259" key="6">
    <source>
        <dbReference type="PROSITE" id="PS51198"/>
    </source>
</evidence>
<keyword evidence="4 5" id="KW-0067">ATP-binding</keyword>
<keyword evidence="2 5" id="KW-0378">Hydrolase</keyword>
<dbReference type="PANTHER" id="PTHR21529">
    <property type="entry name" value="MAMMARY TURMOR VIRUS RECEPTOR HOMOLOG 1, 2 MTVR1, 2"/>
    <property type="match status" value="1"/>
</dbReference>
<name>A0A4S4DTY9_CAMSN</name>
<dbReference type="InterPro" id="IPR014016">
    <property type="entry name" value="UvrD-like_ATP-bd"/>
</dbReference>
<dbReference type="STRING" id="542762.A0A4S4DTY9"/>
<evidence type="ECO:0000256" key="2">
    <source>
        <dbReference type="ARBA" id="ARBA00022801"/>
    </source>
</evidence>
<dbReference type="EMBL" id="SDRB02010440">
    <property type="protein sequence ID" value="THG06404.1"/>
    <property type="molecule type" value="Genomic_DNA"/>
</dbReference>
<dbReference type="CDD" id="cd18808">
    <property type="entry name" value="SF1_C_Upf1"/>
    <property type="match status" value="1"/>
</dbReference>
<accession>A0A4S4DTY9</accession>
<evidence type="ECO:0000256" key="5">
    <source>
        <dbReference type="PROSITE-ProRule" id="PRU00560"/>
    </source>
</evidence>
<dbReference type="PROSITE" id="PS51198">
    <property type="entry name" value="UVRD_HELICASE_ATP_BIND"/>
    <property type="match status" value="1"/>
</dbReference>
<dbReference type="GO" id="GO:0004386">
    <property type="term" value="F:helicase activity"/>
    <property type="evidence" value="ECO:0007669"/>
    <property type="project" value="UniProtKB-UniRule"/>
</dbReference>
<dbReference type="InterPro" id="IPR027417">
    <property type="entry name" value="P-loop_NTPase"/>
</dbReference>
<dbReference type="GO" id="GO:0005524">
    <property type="term" value="F:ATP binding"/>
    <property type="evidence" value="ECO:0007669"/>
    <property type="project" value="UniProtKB-UniRule"/>
</dbReference>